<accession>A0A7W9CTA7</accession>
<gene>
    <name evidence="1" type="ORF">GGQ63_000201</name>
</gene>
<sequence>MSGRYAARTTHIAYATSDLAQAARLAERYSQRAGLRAFRLYGPHSPVARDLAERHPEIMAERRGAGYWLWKPAIIADALRASRPGDLVLYTDVAMTLVGDPEPLLALADEHPIVLFEMGGPVPQRLWTKRDCFVSMDADTPAFWENAQLVSGFQLYRAGPEAEAFVAEMARAFPYRERLTDDPNRLGLPNFDGFIEHRHDQSVLTILSQKAGLPRFPDPSQFGPRVPRRTAEDFGDGLARPPTGYGQVFHCHRLRDRSVASRLKHGLRGDYTGRPILFW</sequence>
<protein>
    <recommendedName>
        <fullName evidence="3">Nucleotide-diphospho-sugar transferase domain-containing protein</fullName>
    </recommendedName>
</protein>
<proteinExistence type="predicted"/>
<evidence type="ECO:0000313" key="2">
    <source>
        <dbReference type="Proteomes" id="UP000523821"/>
    </source>
</evidence>
<reference evidence="1 2" key="1">
    <citation type="submission" date="2020-08" db="EMBL/GenBank/DDBJ databases">
        <title>Genomic Encyclopedia of Type Strains, Phase IV (KMG-IV): sequencing the most valuable type-strain genomes for metagenomic binning, comparative biology and taxonomic classification.</title>
        <authorList>
            <person name="Goeker M."/>
        </authorList>
    </citation>
    <scope>NUCLEOTIDE SEQUENCE [LARGE SCALE GENOMIC DNA]</scope>
    <source>
        <strain evidence="1 2">DSM 16268</strain>
    </source>
</reference>
<evidence type="ECO:0000313" key="1">
    <source>
        <dbReference type="EMBL" id="MBB5751158.1"/>
    </source>
</evidence>
<dbReference type="RefSeq" id="WP_183851737.1">
    <property type="nucleotide sequence ID" value="NZ_JACHOO010000001.1"/>
</dbReference>
<name>A0A7W9CTA7_9HYPH</name>
<dbReference type="EMBL" id="JACHOO010000001">
    <property type="protein sequence ID" value="MBB5751158.1"/>
    <property type="molecule type" value="Genomic_DNA"/>
</dbReference>
<organism evidence="1 2">
    <name type="scientific">Prosthecomicrobium pneumaticum</name>
    <dbReference type="NCBI Taxonomy" id="81895"/>
    <lineage>
        <taxon>Bacteria</taxon>
        <taxon>Pseudomonadati</taxon>
        <taxon>Pseudomonadota</taxon>
        <taxon>Alphaproteobacteria</taxon>
        <taxon>Hyphomicrobiales</taxon>
        <taxon>Kaistiaceae</taxon>
        <taxon>Prosthecomicrobium</taxon>
    </lineage>
</organism>
<keyword evidence="2" id="KW-1185">Reference proteome</keyword>
<evidence type="ECO:0008006" key="3">
    <source>
        <dbReference type="Google" id="ProtNLM"/>
    </source>
</evidence>
<dbReference type="Proteomes" id="UP000523821">
    <property type="component" value="Unassembled WGS sequence"/>
</dbReference>
<dbReference type="AlphaFoldDB" id="A0A7W9CTA7"/>
<comment type="caution">
    <text evidence="1">The sequence shown here is derived from an EMBL/GenBank/DDBJ whole genome shotgun (WGS) entry which is preliminary data.</text>
</comment>